<keyword evidence="1" id="KW-0472">Membrane</keyword>
<organism evidence="2 3">
    <name type="scientific">Liparis tanakae</name>
    <name type="common">Tanaka's snailfish</name>
    <dbReference type="NCBI Taxonomy" id="230148"/>
    <lineage>
        <taxon>Eukaryota</taxon>
        <taxon>Metazoa</taxon>
        <taxon>Chordata</taxon>
        <taxon>Craniata</taxon>
        <taxon>Vertebrata</taxon>
        <taxon>Euteleostomi</taxon>
        <taxon>Actinopterygii</taxon>
        <taxon>Neopterygii</taxon>
        <taxon>Teleostei</taxon>
        <taxon>Neoteleostei</taxon>
        <taxon>Acanthomorphata</taxon>
        <taxon>Eupercaria</taxon>
        <taxon>Perciformes</taxon>
        <taxon>Cottioidei</taxon>
        <taxon>Cottales</taxon>
        <taxon>Liparidae</taxon>
        <taxon>Liparis</taxon>
    </lineage>
</organism>
<gene>
    <name evidence="2" type="ORF">EYF80_022281</name>
</gene>
<keyword evidence="1" id="KW-0812">Transmembrane</keyword>
<keyword evidence="1" id="KW-1133">Transmembrane helix</keyword>
<comment type="caution">
    <text evidence="2">The sequence shown here is derived from an EMBL/GenBank/DDBJ whole genome shotgun (WGS) entry which is preliminary data.</text>
</comment>
<proteinExistence type="predicted"/>
<dbReference type="Proteomes" id="UP000314294">
    <property type="component" value="Unassembled WGS sequence"/>
</dbReference>
<sequence>MKKKKKKKKKKKTESKNRQGRVIIILIILTIIIPNSFQTSRRVDNRLYLEDEELLSEDGQRVEASVTDVGFGVGVGGLGPLGGAMGSGMAVVFTGVRGRVEARGGDERSHDGRGVERVLQAEGVAQLVHRHQEQVVAWRRGGGGGELSPWKPEAKRMVMSTSRLPVSSALYGTASKRRGVTPCQTSNARRMASCSGVSVYICLEAPWISGQLFAFDFQWVFVILRLPVSGYMCSPASSCPTQPECGFKRRRGCEASHDSPRYPQLSTAVHTPTSCLPIATQPMRCIPAR</sequence>
<reference evidence="2 3" key="1">
    <citation type="submission" date="2019-03" db="EMBL/GenBank/DDBJ databases">
        <title>First draft genome of Liparis tanakae, snailfish: a comprehensive survey of snailfish specific genes.</title>
        <authorList>
            <person name="Kim W."/>
            <person name="Song I."/>
            <person name="Jeong J.-H."/>
            <person name="Kim D."/>
            <person name="Kim S."/>
            <person name="Ryu S."/>
            <person name="Song J.Y."/>
            <person name="Lee S.K."/>
        </authorList>
    </citation>
    <scope>NUCLEOTIDE SEQUENCE [LARGE SCALE GENOMIC DNA]</scope>
    <source>
        <tissue evidence="2">Muscle</tissue>
    </source>
</reference>
<evidence type="ECO:0000313" key="3">
    <source>
        <dbReference type="Proteomes" id="UP000314294"/>
    </source>
</evidence>
<evidence type="ECO:0000256" key="1">
    <source>
        <dbReference type="SAM" id="Phobius"/>
    </source>
</evidence>
<feature type="transmembrane region" description="Helical" evidence="1">
    <location>
        <begin position="20"/>
        <end position="37"/>
    </location>
</feature>
<name>A0A4Z2HQB8_9TELE</name>
<dbReference type="AlphaFoldDB" id="A0A4Z2HQB8"/>
<accession>A0A4Z2HQB8</accession>
<evidence type="ECO:0000313" key="2">
    <source>
        <dbReference type="EMBL" id="TNN67475.1"/>
    </source>
</evidence>
<keyword evidence="3" id="KW-1185">Reference proteome</keyword>
<dbReference type="EMBL" id="SRLO01000203">
    <property type="protein sequence ID" value="TNN67475.1"/>
    <property type="molecule type" value="Genomic_DNA"/>
</dbReference>
<protein>
    <submittedName>
        <fullName evidence="2">Uncharacterized protein</fullName>
    </submittedName>
</protein>